<organism evidence="16 17">
    <name type="scientific">Chilo suppressalis</name>
    <name type="common">Asiatic rice borer moth</name>
    <dbReference type="NCBI Taxonomy" id="168631"/>
    <lineage>
        <taxon>Eukaryota</taxon>
        <taxon>Metazoa</taxon>
        <taxon>Ecdysozoa</taxon>
        <taxon>Arthropoda</taxon>
        <taxon>Hexapoda</taxon>
        <taxon>Insecta</taxon>
        <taxon>Pterygota</taxon>
        <taxon>Neoptera</taxon>
        <taxon>Endopterygota</taxon>
        <taxon>Lepidoptera</taxon>
        <taxon>Glossata</taxon>
        <taxon>Ditrysia</taxon>
        <taxon>Pyraloidea</taxon>
        <taxon>Crambidae</taxon>
        <taxon>Crambinae</taxon>
        <taxon>Chilo</taxon>
    </lineage>
</organism>
<keyword evidence="7 14" id="KW-0479">Metal-binding</keyword>
<name>A0ABN8BC13_CHISP</name>
<dbReference type="EMBL" id="OU963902">
    <property type="protein sequence ID" value="CAH0407554.1"/>
    <property type="molecule type" value="Genomic_DNA"/>
</dbReference>
<dbReference type="InterPro" id="IPR050196">
    <property type="entry name" value="Cytochrome_P450_Monoox"/>
</dbReference>
<dbReference type="InterPro" id="IPR001128">
    <property type="entry name" value="Cyt_P450"/>
</dbReference>
<keyword evidence="11 14" id="KW-0408">Iron</keyword>
<comment type="similarity">
    <text evidence="5 14">Belongs to the cytochrome P450 family.</text>
</comment>
<keyword evidence="8" id="KW-0256">Endoplasmic reticulum</keyword>
<proteinExistence type="inferred from homology"/>
<evidence type="ECO:0000256" key="4">
    <source>
        <dbReference type="ARBA" id="ARBA00004406"/>
    </source>
</evidence>
<dbReference type="PANTHER" id="PTHR24291:SF189">
    <property type="entry name" value="CYTOCHROME P450 4C3-RELATED"/>
    <property type="match status" value="1"/>
</dbReference>
<feature type="signal peptide" evidence="15">
    <location>
        <begin position="1"/>
        <end position="23"/>
    </location>
</feature>
<accession>A0ABN8BC13</accession>
<dbReference type="Pfam" id="PF00067">
    <property type="entry name" value="p450"/>
    <property type="match status" value="1"/>
</dbReference>
<protein>
    <recommendedName>
        <fullName evidence="18">Cytochrome P450</fullName>
    </recommendedName>
</protein>
<evidence type="ECO:0000256" key="7">
    <source>
        <dbReference type="ARBA" id="ARBA00022723"/>
    </source>
</evidence>
<dbReference type="InterPro" id="IPR002401">
    <property type="entry name" value="Cyt_P450_E_grp-I"/>
</dbReference>
<evidence type="ECO:0000256" key="5">
    <source>
        <dbReference type="ARBA" id="ARBA00010617"/>
    </source>
</evidence>
<evidence type="ECO:0000256" key="9">
    <source>
        <dbReference type="ARBA" id="ARBA00022848"/>
    </source>
</evidence>
<evidence type="ECO:0000256" key="14">
    <source>
        <dbReference type="RuleBase" id="RU000461"/>
    </source>
</evidence>
<reference evidence="16" key="1">
    <citation type="submission" date="2021-12" db="EMBL/GenBank/DDBJ databases">
        <authorList>
            <person name="King R."/>
        </authorList>
    </citation>
    <scope>NUCLEOTIDE SEQUENCE</scope>
</reference>
<keyword evidence="10 14" id="KW-0560">Oxidoreductase</keyword>
<keyword evidence="15" id="KW-0732">Signal</keyword>
<dbReference type="SUPFAM" id="SSF48264">
    <property type="entry name" value="Cytochrome P450"/>
    <property type="match status" value="1"/>
</dbReference>
<evidence type="ECO:0008006" key="18">
    <source>
        <dbReference type="Google" id="ProtNLM"/>
    </source>
</evidence>
<evidence type="ECO:0000256" key="12">
    <source>
        <dbReference type="ARBA" id="ARBA00023033"/>
    </source>
</evidence>
<dbReference type="InterPro" id="IPR017972">
    <property type="entry name" value="Cyt_P450_CS"/>
</dbReference>
<sequence>MLWQLFLMCTLVWLLVVRWQNRGKRAMAKYLRNDLDTLPFLGISHKFIGSDEDRMTTLSEIAADCNRHDGITAVWLANRIFVVITDPVEAEAVLKNCLEKDNILRFVRTLTGNGSIFAPETTMGTKLGIQKQDNHPFLANFERFTELVTARTLMPWLHTDFVYKFTPYYKKNTEIVNYMTSFVTKIIKEKRKDIEDGSNKKNAIDEQNNDTGRPATKTFLELLIDYSGGDKGYTNLELQEETMVMLLAGTDTSAVGASFVMVMLSKHQDVQEKLFQELLEVLGDEERPVTAEDLPRFKYLDAVVKETLRLYPPVPITARTTDKDYVLPSGKKIVKGTGVIIHIWGTHRNPKYWGPDVDVFRPERFLDLQLAHPAAYMPFSHGPRNCLGYQYATMSMKTAIATLVRRYKVVPAEHIVQDGEKPLRVKFDIMMKHVDKFQIQLVRRK</sequence>
<gene>
    <name evidence="16" type="ORF">CHILSU_LOCUS10954</name>
</gene>
<dbReference type="Proteomes" id="UP001153292">
    <property type="component" value="Chromosome 9"/>
</dbReference>
<comment type="function">
    <text evidence="2">May be involved in the metabolism of insect hormones and in the breakdown of synthetic insecticides.</text>
</comment>
<evidence type="ECO:0000256" key="11">
    <source>
        <dbReference type="ARBA" id="ARBA00023004"/>
    </source>
</evidence>
<evidence type="ECO:0000256" key="8">
    <source>
        <dbReference type="ARBA" id="ARBA00022824"/>
    </source>
</evidence>
<dbReference type="PANTHER" id="PTHR24291">
    <property type="entry name" value="CYTOCHROME P450 FAMILY 4"/>
    <property type="match status" value="1"/>
</dbReference>
<evidence type="ECO:0000313" key="16">
    <source>
        <dbReference type="EMBL" id="CAH0407554.1"/>
    </source>
</evidence>
<keyword evidence="12 14" id="KW-0503">Monooxygenase</keyword>
<comment type="subcellular location">
    <subcellularLocation>
        <location evidence="4">Endoplasmic reticulum membrane</location>
        <topology evidence="4">Peripheral membrane protein</topology>
    </subcellularLocation>
    <subcellularLocation>
        <location evidence="3">Microsome membrane</location>
        <topology evidence="3">Peripheral membrane protein</topology>
    </subcellularLocation>
</comment>
<evidence type="ECO:0000256" key="6">
    <source>
        <dbReference type="ARBA" id="ARBA00022617"/>
    </source>
</evidence>
<evidence type="ECO:0000313" key="17">
    <source>
        <dbReference type="Proteomes" id="UP001153292"/>
    </source>
</evidence>
<dbReference type="PRINTS" id="PR00385">
    <property type="entry name" value="P450"/>
</dbReference>
<dbReference type="PROSITE" id="PS00086">
    <property type="entry name" value="CYTOCHROME_P450"/>
    <property type="match status" value="1"/>
</dbReference>
<keyword evidence="9" id="KW-0492">Microsome</keyword>
<comment type="cofactor">
    <cofactor evidence="1">
        <name>heme</name>
        <dbReference type="ChEBI" id="CHEBI:30413"/>
    </cofactor>
</comment>
<evidence type="ECO:0000256" key="2">
    <source>
        <dbReference type="ARBA" id="ARBA00003690"/>
    </source>
</evidence>
<keyword evidence="17" id="KW-1185">Reference proteome</keyword>
<keyword evidence="13" id="KW-0472">Membrane</keyword>
<evidence type="ECO:0000256" key="10">
    <source>
        <dbReference type="ARBA" id="ARBA00023002"/>
    </source>
</evidence>
<evidence type="ECO:0000256" key="15">
    <source>
        <dbReference type="SAM" id="SignalP"/>
    </source>
</evidence>
<evidence type="ECO:0000256" key="13">
    <source>
        <dbReference type="ARBA" id="ARBA00023136"/>
    </source>
</evidence>
<dbReference type="Gene3D" id="1.10.630.10">
    <property type="entry name" value="Cytochrome P450"/>
    <property type="match status" value="1"/>
</dbReference>
<dbReference type="PRINTS" id="PR00463">
    <property type="entry name" value="EP450I"/>
</dbReference>
<evidence type="ECO:0000256" key="3">
    <source>
        <dbReference type="ARBA" id="ARBA00004174"/>
    </source>
</evidence>
<evidence type="ECO:0000256" key="1">
    <source>
        <dbReference type="ARBA" id="ARBA00001971"/>
    </source>
</evidence>
<dbReference type="InterPro" id="IPR036396">
    <property type="entry name" value="Cyt_P450_sf"/>
</dbReference>
<keyword evidence="6 14" id="KW-0349">Heme</keyword>
<feature type="chain" id="PRO_5047238642" description="Cytochrome P450" evidence="15">
    <location>
        <begin position="24"/>
        <end position="445"/>
    </location>
</feature>